<dbReference type="EMBL" id="MK500578">
    <property type="protein sequence ID" value="QBK92564.1"/>
    <property type="molecule type" value="Genomic_DNA"/>
</dbReference>
<accession>A0A481Z9J4</accession>
<reference evidence="1" key="1">
    <citation type="journal article" date="2019" name="MBio">
        <title>Virus Genomes from Deep Sea Sediments Expand the Ocean Megavirome and Support Independent Origins of Viral Gigantism.</title>
        <authorList>
            <person name="Backstrom D."/>
            <person name="Yutin N."/>
            <person name="Jorgensen S.L."/>
            <person name="Dharamshi J."/>
            <person name="Homa F."/>
            <person name="Zaremba-Niedwiedzka K."/>
            <person name="Spang A."/>
            <person name="Wolf Y.I."/>
            <person name="Koonin E.V."/>
            <person name="Ettema T.J."/>
        </authorList>
    </citation>
    <scope>NUCLEOTIDE SEQUENCE</scope>
</reference>
<evidence type="ECO:0000313" key="1">
    <source>
        <dbReference type="EMBL" id="QBK92564.1"/>
    </source>
</evidence>
<organism evidence="1">
    <name type="scientific">Pithovirus LCPAC401</name>
    <dbReference type="NCBI Taxonomy" id="2506595"/>
    <lineage>
        <taxon>Viruses</taxon>
        <taxon>Pithoviruses</taxon>
    </lineage>
</organism>
<name>A0A481Z9J4_9VIRU</name>
<gene>
    <name evidence="1" type="ORF">LCPAC401_02020</name>
</gene>
<sequence length="241" mass="28544">MDLTIFSYYLYFKTDICLKSHQRREIMECNCNALEIITNNGGKYTEKLIELYNSFTQRSFIACITCYKKPSPKWIWESLSLVILTKEIINTDMLKFIETKKCLKVYNFNELEVVVEAGHLDNVRYIIEHGIDFTIIYDLNFGEYYTYGTLVEEMWKRLLKKATDKDVVEYLQLQLKISEINVDIEFSGSNYANTPCKEGIKELKVMLEERKTTLLAIVREKRKRTYSERMKKILAEESVNY</sequence>
<protein>
    <recommendedName>
        <fullName evidence="2">Ankyrin repeat protein</fullName>
    </recommendedName>
</protein>
<evidence type="ECO:0008006" key="2">
    <source>
        <dbReference type="Google" id="ProtNLM"/>
    </source>
</evidence>
<proteinExistence type="predicted"/>